<gene>
    <name evidence="4" type="ORF">MSAN_01162300</name>
</gene>
<keyword evidence="5" id="KW-1185">Reference proteome</keyword>
<evidence type="ECO:0000313" key="4">
    <source>
        <dbReference type="EMBL" id="KAF7361298.1"/>
    </source>
</evidence>
<dbReference type="Pfam" id="PF19343">
    <property type="entry name" value="HAM1_N"/>
    <property type="match status" value="2"/>
</dbReference>
<dbReference type="OrthoDB" id="19394at2759"/>
<feature type="domain" description="HAM1-like C-terminal" evidence="2">
    <location>
        <begin position="593"/>
        <end position="650"/>
    </location>
</feature>
<dbReference type="Gene3D" id="3.40.50.300">
    <property type="entry name" value="P-loop containing nucleotide triphosphate hydrolases"/>
    <property type="match status" value="1"/>
</dbReference>
<protein>
    <submittedName>
        <fullName evidence="4">Uncharacterized protein</fullName>
    </submittedName>
</protein>
<dbReference type="AlphaFoldDB" id="A0A8H6YK18"/>
<evidence type="ECO:0000256" key="1">
    <source>
        <dbReference type="SAM" id="MobiDB-lite"/>
    </source>
</evidence>
<accession>A0A8H6YK18</accession>
<sequence length="1113" mass="122930">MDKFASITAALDAGKFPSTQQLNAFIDWLSHSVIPAVQPSEGSLSGQGRVLANDIRQILEAHKSLNVNKNYDNVLQDAIWHLNEGEIDTSLNSPTDVVNPNEVSSDVDAVRSSLRTILSIVWQSLSTEGGFLFSDFASFTRLALADAAEAIQDGAASAKDALRNIEQGVQDGQRDTLGRDKQRLEEEKDVRVAFEHGMDTLKETGSGLIGAGQSATEKAEDISDRSTNRLRNAYYKACERAQKDRAYRSSLTTLFNTLHKWVSKAFDTAMDESFTLDTIVEDSSPEQHIHKALNELKTLVDRFAQPNSSIDDLLRHMQRFASAVRGDSVEVKAWVDKFFQHAHRSLEDPEYPRSEDARAVRRDLRQRAQTLLDADTDAGRTWAQLKESASNFGAALAADEDVRRLRVAHARLGEDTERGLVEAGEEAETGVQAVLERASWFWRDLFAVYAPRMLAMLKDLPIPRTEYVDNDTELVLENLDISSFGLNPAHIFVRNITDVDVRTSETAETTTGVGTFTHIRLQAVQLALQDVSFYYKDKTATMPPSEFTGLLALTMPPQGIDVDIKVRLIPSAQARAAKRAYHHIELLTVQIADNVDVNVRESNHPIVLSIFKPIFNMRFREALGRALSEQLRIGLDWLDGVAWDVARRAEVFADAGVGRGPRSQRPCGVVLEEHAHGAAFAVGAEPQVLPGEKRGPVGTASESLESRVGQAVQAVQSQAGVSASEDVSQAAKQGVQDVQTHLKGMARSETTSFSDPNTRSETSLHEIKERVRKRLALSSVSEFILVYNVDGDADVVLEDDDDFEVFHFLSHSSASVVVKILRPSSFPPVNVAGLSADTTTSAPVSHSGQTHQDPQGGEIPRTQLVEFLYETGQEQNFFIVKGTGGTGKTTLCGQLYNYIAEKDTGARVSLINCSQWSEHRSVYAALNASLVRGPEIDNDDPRCHWVLFDDAQTTFEDPSLWIFFKNASSKFIFIVFTLYIPFGRGLGIDGTQFQIQLHQQMGLKPTENGRLSHCPHIPGLYFVAEEYQELVECHQKYEELPALAGDLKDWVFQVSAGHIGAIISIFDGIKSAARRLDVQEMSMVTFLGSYSSPGEALMDCTRGEAFNRGLPAF</sequence>
<feature type="domain" description="HAM1-like N-terminal" evidence="3">
    <location>
        <begin position="6"/>
        <end position="223"/>
    </location>
</feature>
<dbReference type="InterPro" id="IPR027842">
    <property type="entry name" value="HAM1-like_C"/>
</dbReference>
<dbReference type="InterPro" id="IPR027417">
    <property type="entry name" value="P-loop_NTPase"/>
</dbReference>
<evidence type="ECO:0000259" key="2">
    <source>
        <dbReference type="Pfam" id="PF14613"/>
    </source>
</evidence>
<dbReference type="PANTHER" id="PTHR31138">
    <property type="entry name" value="CHROMOSOME 19, WHOLE GENOME SHOTGUN SEQUENCE"/>
    <property type="match status" value="1"/>
</dbReference>
<dbReference type="InterPro" id="IPR045967">
    <property type="entry name" value="HAM1-like_N"/>
</dbReference>
<dbReference type="Pfam" id="PF14613">
    <property type="entry name" value="HAM1_C"/>
    <property type="match status" value="1"/>
</dbReference>
<dbReference type="PANTHER" id="PTHR31138:SF1">
    <property type="entry name" value="PDZ DOMAIN-CONTAINING PROTEIN"/>
    <property type="match status" value="1"/>
</dbReference>
<feature type="compositionally biased region" description="Polar residues" evidence="1">
    <location>
        <begin position="837"/>
        <end position="853"/>
    </location>
</feature>
<reference evidence="4" key="1">
    <citation type="submission" date="2020-05" db="EMBL/GenBank/DDBJ databases">
        <title>Mycena genomes resolve the evolution of fungal bioluminescence.</title>
        <authorList>
            <person name="Tsai I.J."/>
        </authorList>
    </citation>
    <scope>NUCLEOTIDE SEQUENCE</scope>
    <source>
        <strain evidence="4">160909Yilan</strain>
    </source>
</reference>
<dbReference type="EMBL" id="JACAZH010000008">
    <property type="protein sequence ID" value="KAF7361298.1"/>
    <property type="molecule type" value="Genomic_DNA"/>
</dbReference>
<proteinExistence type="predicted"/>
<evidence type="ECO:0000313" key="5">
    <source>
        <dbReference type="Proteomes" id="UP000623467"/>
    </source>
</evidence>
<feature type="region of interest" description="Disordered" evidence="1">
    <location>
        <begin position="837"/>
        <end position="857"/>
    </location>
</feature>
<organism evidence="4 5">
    <name type="scientific">Mycena sanguinolenta</name>
    <dbReference type="NCBI Taxonomy" id="230812"/>
    <lineage>
        <taxon>Eukaryota</taxon>
        <taxon>Fungi</taxon>
        <taxon>Dikarya</taxon>
        <taxon>Basidiomycota</taxon>
        <taxon>Agaricomycotina</taxon>
        <taxon>Agaricomycetes</taxon>
        <taxon>Agaricomycetidae</taxon>
        <taxon>Agaricales</taxon>
        <taxon>Marasmiineae</taxon>
        <taxon>Mycenaceae</taxon>
        <taxon>Mycena</taxon>
    </lineage>
</organism>
<feature type="compositionally biased region" description="Polar residues" evidence="1">
    <location>
        <begin position="748"/>
        <end position="761"/>
    </location>
</feature>
<feature type="region of interest" description="Disordered" evidence="1">
    <location>
        <begin position="745"/>
        <end position="765"/>
    </location>
</feature>
<comment type="caution">
    <text evidence="4">The sequence shown here is derived from an EMBL/GenBank/DDBJ whole genome shotgun (WGS) entry which is preliminary data.</text>
</comment>
<name>A0A8H6YK18_9AGAR</name>
<evidence type="ECO:0000259" key="3">
    <source>
        <dbReference type="Pfam" id="PF19343"/>
    </source>
</evidence>
<dbReference type="Proteomes" id="UP000623467">
    <property type="component" value="Unassembled WGS sequence"/>
</dbReference>
<dbReference type="SUPFAM" id="SSF52540">
    <property type="entry name" value="P-loop containing nucleoside triphosphate hydrolases"/>
    <property type="match status" value="1"/>
</dbReference>
<feature type="domain" description="HAM1-like N-terminal" evidence="3">
    <location>
        <begin position="241"/>
        <end position="567"/>
    </location>
</feature>